<evidence type="ECO:0000313" key="3">
    <source>
        <dbReference type="EMBL" id="CAF3911993.1"/>
    </source>
</evidence>
<dbReference type="PRINTS" id="PR00597">
    <property type="entry name" value="GELSOLIN"/>
</dbReference>
<evidence type="ECO:0000313" key="4">
    <source>
        <dbReference type="Proteomes" id="UP000663829"/>
    </source>
</evidence>
<dbReference type="SMART" id="SM00262">
    <property type="entry name" value="GEL"/>
    <property type="match status" value="3"/>
</dbReference>
<dbReference type="Proteomes" id="UP000663829">
    <property type="component" value="Unassembled WGS sequence"/>
</dbReference>
<feature type="non-terminal residue" evidence="2">
    <location>
        <position position="1"/>
    </location>
</feature>
<dbReference type="GO" id="GO:0008154">
    <property type="term" value="P:actin polymerization or depolymerization"/>
    <property type="evidence" value="ECO:0007669"/>
    <property type="project" value="TreeGrafter"/>
</dbReference>
<keyword evidence="4" id="KW-1185">Reference proteome</keyword>
<accession>A0A814SI36</accession>
<evidence type="ECO:0000259" key="1">
    <source>
        <dbReference type="Pfam" id="PF00626"/>
    </source>
</evidence>
<organism evidence="2 4">
    <name type="scientific">Didymodactylos carnosus</name>
    <dbReference type="NCBI Taxonomy" id="1234261"/>
    <lineage>
        <taxon>Eukaryota</taxon>
        <taxon>Metazoa</taxon>
        <taxon>Spiralia</taxon>
        <taxon>Gnathifera</taxon>
        <taxon>Rotifera</taxon>
        <taxon>Eurotatoria</taxon>
        <taxon>Bdelloidea</taxon>
        <taxon>Philodinida</taxon>
        <taxon>Philodinidae</taxon>
        <taxon>Didymodactylos</taxon>
    </lineage>
</organism>
<name>A0A814SI36_9BILA</name>
<dbReference type="OrthoDB" id="6375767at2759"/>
<dbReference type="CDD" id="cd11290">
    <property type="entry name" value="gelsolin_S1_like"/>
    <property type="match status" value="1"/>
</dbReference>
<dbReference type="GO" id="GO:0005546">
    <property type="term" value="F:phosphatidylinositol-4,5-bisphosphate binding"/>
    <property type="evidence" value="ECO:0007669"/>
    <property type="project" value="TreeGrafter"/>
</dbReference>
<dbReference type="InterPro" id="IPR007122">
    <property type="entry name" value="Villin/Gelsolin"/>
</dbReference>
<dbReference type="AlphaFoldDB" id="A0A814SI36"/>
<dbReference type="GO" id="GO:0051014">
    <property type="term" value="P:actin filament severing"/>
    <property type="evidence" value="ECO:0007669"/>
    <property type="project" value="TreeGrafter"/>
</dbReference>
<evidence type="ECO:0000313" key="2">
    <source>
        <dbReference type="EMBL" id="CAF1148433.1"/>
    </source>
</evidence>
<feature type="domain" description="Gelsolin-like" evidence="1">
    <location>
        <begin position="29"/>
        <end position="112"/>
    </location>
</feature>
<dbReference type="EMBL" id="CAJOBC010006820">
    <property type="protein sequence ID" value="CAF3911993.1"/>
    <property type="molecule type" value="Genomic_DNA"/>
</dbReference>
<dbReference type="SUPFAM" id="SSF55753">
    <property type="entry name" value="Actin depolymerizing proteins"/>
    <property type="match status" value="3"/>
</dbReference>
<dbReference type="CDD" id="cd11292">
    <property type="entry name" value="gelsolin_S3_like"/>
    <property type="match status" value="1"/>
</dbReference>
<protein>
    <recommendedName>
        <fullName evidence="1">Gelsolin-like domain-containing protein</fullName>
    </recommendedName>
</protein>
<feature type="domain" description="Gelsolin-like" evidence="1">
    <location>
        <begin position="294"/>
        <end position="366"/>
    </location>
</feature>
<dbReference type="EMBL" id="CAJNOQ010006820">
    <property type="protein sequence ID" value="CAF1148433.1"/>
    <property type="molecule type" value="Genomic_DNA"/>
</dbReference>
<dbReference type="PANTHER" id="PTHR11977:SF57">
    <property type="entry name" value="VILLIN-LIKE PROTEIN QUAIL"/>
    <property type="match status" value="1"/>
</dbReference>
<dbReference type="InterPro" id="IPR029006">
    <property type="entry name" value="ADF-H/Gelsolin-like_dom_sf"/>
</dbReference>
<feature type="non-terminal residue" evidence="2">
    <location>
        <position position="390"/>
    </location>
</feature>
<dbReference type="Proteomes" id="UP000681722">
    <property type="component" value="Unassembled WGS sequence"/>
</dbReference>
<sequence>MGEMDSDSDPAFTVISKTKPGFFIWRVENFKLVAVPREAYSIFFKGDTYVIYHAEEVRKSSINIHIHFWIGVESTQDEAGVAAYKTVELDDYLSGITVQHREVQGNESEQFLSYFKSRGGLTYRIGGISNGFNRYEKSVVSRLYRLKGRHNVRLNEMASIDWSQMNHSDIFLIDLYDVIYLWNGNKSNKYERLQAIQRAKQLKDERASLIKINIVIVEDGEESRMSKDELKLFETKLPLKEKNLKLDQHVNNGNSEQNGNEYEADFKIERADAAHIKLYRCSDESGTLKVTEKKAGPLVKNDLDTEDAFIVDNGRYGIWVWVGKRSNPKERREAMRNALGFLQKKGYPKQTKVTRVIDGGEPVEFIALFKTWSDPNQQKGLGKLNTAGQI</sequence>
<dbReference type="GO" id="GO:0005737">
    <property type="term" value="C:cytoplasm"/>
    <property type="evidence" value="ECO:0007669"/>
    <property type="project" value="TreeGrafter"/>
</dbReference>
<dbReference type="GO" id="GO:0051016">
    <property type="term" value="P:barbed-end actin filament capping"/>
    <property type="evidence" value="ECO:0007669"/>
    <property type="project" value="TreeGrafter"/>
</dbReference>
<reference evidence="2" key="1">
    <citation type="submission" date="2021-02" db="EMBL/GenBank/DDBJ databases">
        <authorList>
            <person name="Nowell W R."/>
        </authorList>
    </citation>
    <scope>NUCLEOTIDE SEQUENCE</scope>
</reference>
<dbReference type="Gene3D" id="3.40.20.10">
    <property type="entry name" value="Severin"/>
    <property type="match status" value="3"/>
</dbReference>
<dbReference type="GO" id="GO:0051015">
    <property type="term" value="F:actin filament binding"/>
    <property type="evidence" value="ECO:0007669"/>
    <property type="project" value="InterPro"/>
</dbReference>
<feature type="domain" description="Gelsolin-like" evidence="1">
    <location>
        <begin position="154"/>
        <end position="224"/>
    </location>
</feature>
<dbReference type="GO" id="GO:0015629">
    <property type="term" value="C:actin cytoskeleton"/>
    <property type="evidence" value="ECO:0007669"/>
    <property type="project" value="TreeGrafter"/>
</dbReference>
<dbReference type="PANTHER" id="PTHR11977">
    <property type="entry name" value="VILLIN"/>
    <property type="match status" value="1"/>
</dbReference>
<comment type="caution">
    <text evidence="2">The sequence shown here is derived from an EMBL/GenBank/DDBJ whole genome shotgun (WGS) entry which is preliminary data.</text>
</comment>
<dbReference type="InterPro" id="IPR007123">
    <property type="entry name" value="Gelsolin-like_dom"/>
</dbReference>
<dbReference type="Pfam" id="PF00626">
    <property type="entry name" value="Gelsolin"/>
    <property type="match status" value="3"/>
</dbReference>
<proteinExistence type="predicted"/>
<gene>
    <name evidence="2" type="ORF">GPM918_LOCUS21052</name>
    <name evidence="3" type="ORF">SRO942_LOCUS21049</name>
</gene>